<evidence type="ECO:0000259" key="6">
    <source>
        <dbReference type="Pfam" id="PF03032"/>
    </source>
</evidence>
<evidence type="ECO:0000256" key="2">
    <source>
        <dbReference type="ARBA" id="ARBA00022525"/>
    </source>
</evidence>
<evidence type="ECO:0000256" key="4">
    <source>
        <dbReference type="SAM" id="MobiDB-lite"/>
    </source>
</evidence>
<feature type="region of interest" description="Disordered" evidence="4">
    <location>
        <begin position="20"/>
        <end position="46"/>
    </location>
</feature>
<evidence type="ECO:0000256" key="1">
    <source>
        <dbReference type="ARBA" id="ARBA00004613"/>
    </source>
</evidence>
<sequence>MGFLKKFLFPVLFPGVVSPSLCEEGKPEEDEKEEEENPGENGENREKGFFGALIPAVAGAIGGFFRKG</sequence>
<feature type="domain" description="Frog antimicrobial peptide propeptide" evidence="6">
    <location>
        <begin position="3"/>
        <end position="47"/>
    </location>
</feature>
<proteinExistence type="evidence at transcript level"/>
<name>A0A977QKT2_9NEOB</name>
<feature type="chain" id="PRO_5037193871" evidence="5">
    <location>
        <begin position="23"/>
        <end position="68"/>
    </location>
</feature>
<feature type="signal peptide" evidence="5">
    <location>
        <begin position="1"/>
        <end position="22"/>
    </location>
</feature>
<comment type="subcellular location">
    <subcellularLocation>
        <location evidence="1">Secreted</location>
    </subcellularLocation>
</comment>
<dbReference type="InterPro" id="IPR004275">
    <property type="entry name" value="Frog_antimicrobial_propeptide"/>
</dbReference>
<keyword evidence="3 5" id="KW-0732">Signal</keyword>
<dbReference type="EMBL" id="OP313775">
    <property type="protein sequence ID" value="UXK63386.1"/>
    <property type="molecule type" value="mRNA"/>
</dbReference>
<keyword evidence="2" id="KW-0964">Secreted</keyword>
<accession>A0A977QKT2</accession>
<evidence type="ECO:0000313" key="7">
    <source>
        <dbReference type="EMBL" id="UXK63386.1"/>
    </source>
</evidence>
<protein>
    <submittedName>
        <fullName evidence="7">Antimicrobial peptide hylin-Pul4</fullName>
    </submittedName>
</protein>
<evidence type="ECO:0000256" key="5">
    <source>
        <dbReference type="SAM" id="SignalP"/>
    </source>
</evidence>
<dbReference type="Pfam" id="PF03032">
    <property type="entry name" value="FSAP_sig_propep"/>
    <property type="match status" value="1"/>
</dbReference>
<reference evidence="7" key="1">
    <citation type="submission" date="2022-08" db="EMBL/GenBank/DDBJ databases">
        <title>Structure and function of cationic hylin bioactive peptides from Boana pulchella (Anura: Hylidae) in interaction with lipid membranes.</title>
        <authorList>
            <person name="Aguilar S."/>
            <person name="Marani M."/>
        </authorList>
    </citation>
    <scope>NUCLEOTIDE SEQUENCE</scope>
</reference>
<dbReference type="AlphaFoldDB" id="A0A977QKT2"/>
<feature type="compositionally biased region" description="Acidic residues" evidence="4">
    <location>
        <begin position="26"/>
        <end position="38"/>
    </location>
</feature>
<evidence type="ECO:0000256" key="3">
    <source>
        <dbReference type="ARBA" id="ARBA00022729"/>
    </source>
</evidence>
<organism evidence="7">
    <name type="scientific">Boana pulchella</name>
    <name type="common">Montevideo treefrog</name>
    <dbReference type="NCBI Taxonomy" id="280005"/>
    <lineage>
        <taxon>Eukaryota</taxon>
        <taxon>Metazoa</taxon>
        <taxon>Chordata</taxon>
        <taxon>Craniata</taxon>
        <taxon>Vertebrata</taxon>
        <taxon>Euteleostomi</taxon>
        <taxon>Amphibia</taxon>
        <taxon>Batrachia</taxon>
        <taxon>Anura</taxon>
        <taxon>Neobatrachia</taxon>
        <taxon>Hyloidea</taxon>
        <taxon>Hylidae</taxon>
        <taxon>Hylinae</taxon>
        <taxon>Cophomantini</taxon>
        <taxon>Boana</taxon>
    </lineage>
</organism>
<dbReference type="GO" id="GO:0005576">
    <property type="term" value="C:extracellular region"/>
    <property type="evidence" value="ECO:0007669"/>
    <property type="project" value="UniProtKB-SubCell"/>
</dbReference>